<dbReference type="GO" id="GO:0003700">
    <property type="term" value="F:DNA-binding transcription factor activity"/>
    <property type="evidence" value="ECO:0007669"/>
    <property type="project" value="TreeGrafter"/>
</dbReference>
<gene>
    <name evidence="6" type="ORF">GCM10007304_37760</name>
</gene>
<keyword evidence="1" id="KW-0805">Transcription regulation</keyword>
<organism evidence="6 7">
    <name type="scientific">Rhodococcoides trifolii</name>
    <dbReference type="NCBI Taxonomy" id="908250"/>
    <lineage>
        <taxon>Bacteria</taxon>
        <taxon>Bacillati</taxon>
        <taxon>Actinomycetota</taxon>
        <taxon>Actinomycetes</taxon>
        <taxon>Mycobacteriales</taxon>
        <taxon>Nocardiaceae</taxon>
        <taxon>Rhodococcoides</taxon>
    </lineage>
</organism>
<sequence>MFTRHGFAGVGLEEIAVAAGVTRGAVYHHFVSKKGLFVAVAESTANRVAQAVVDAADDNREPWDAVAAGCRAFLIAILADDARQILLLDAPTTLGWNTWRQQDSDASGRHLEEALESLVSQQLLVTTSVPALTALLSGALNEAALWVAGSPNRDIALDAAWGEFERLLHGLNERTPSGT</sequence>
<keyword evidence="3" id="KW-0804">Transcription</keyword>
<dbReference type="PROSITE" id="PS50977">
    <property type="entry name" value="HTH_TETR_2"/>
    <property type="match status" value="1"/>
</dbReference>
<keyword evidence="2 4" id="KW-0238">DNA-binding</keyword>
<evidence type="ECO:0000313" key="7">
    <source>
        <dbReference type="Proteomes" id="UP000654257"/>
    </source>
</evidence>
<evidence type="ECO:0000256" key="1">
    <source>
        <dbReference type="ARBA" id="ARBA00023015"/>
    </source>
</evidence>
<feature type="domain" description="HTH tetR-type" evidence="5">
    <location>
        <begin position="1"/>
        <end position="48"/>
    </location>
</feature>
<dbReference type="Proteomes" id="UP000654257">
    <property type="component" value="Unassembled WGS sequence"/>
</dbReference>
<dbReference type="PANTHER" id="PTHR30055">
    <property type="entry name" value="HTH-TYPE TRANSCRIPTIONAL REGULATOR RUTR"/>
    <property type="match status" value="1"/>
</dbReference>
<keyword evidence="7" id="KW-1185">Reference proteome</keyword>
<protein>
    <submittedName>
        <fullName evidence="6">TetR family transcriptional regulator</fullName>
    </submittedName>
</protein>
<dbReference type="GO" id="GO:0000976">
    <property type="term" value="F:transcription cis-regulatory region binding"/>
    <property type="evidence" value="ECO:0007669"/>
    <property type="project" value="TreeGrafter"/>
</dbReference>
<evidence type="ECO:0000313" key="6">
    <source>
        <dbReference type="EMBL" id="GGG20312.1"/>
    </source>
</evidence>
<dbReference type="InterPro" id="IPR009057">
    <property type="entry name" value="Homeodomain-like_sf"/>
</dbReference>
<dbReference type="InterPro" id="IPR001647">
    <property type="entry name" value="HTH_TetR"/>
</dbReference>
<evidence type="ECO:0000256" key="3">
    <source>
        <dbReference type="ARBA" id="ARBA00023163"/>
    </source>
</evidence>
<reference evidence="6" key="1">
    <citation type="journal article" date="2014" name="Int. J. Syst. Evol. Microbiol.">
        <title>Complete genome sequence of Corynebacterium casei LMG S-19264T (=DSM 44701T), isolated from a smear-ripened cheese.</title>
        <authorList>
            <consortium name="US DOE Joint Genome Institute (JGI-PGF)"/>
            <person name="Walter F."/>
            <person name="Albersmeier A."/>
            <person name="Kalinowski J."/>
            <person name="Ruckert C."/>
        </authorList>
    </citation>
    <scope>NUCLEOTIDE SEQUENCE</scope>
    <source>
        <strain evidence="6">CCM 7905</strain>
    </source>
</reference>
<dbReference type="EMBL" id="BMCU01000004">
    <property type="protein sequence ID" value="GGG20312.1"/>
    <property type="molecule type" value="Genomic_DNA"/>
</dbReference>
<dbReference type="InterPro" id="IPR049484">
    <property type="entry name" value="Rv0078-like_C"/>
</dbReference>
<evidence type="ECO:0000256" key="4">
    <source>
        <dbReference type="PROSITE-ProRule" id="PRU00335"/>
    </source>
</evidence>
<dbReference type="InterPro" id="IPR050109">
    <property type="entry name" value="HTH-type_TetR-like_transc_reg"/>
</dbReference>
<reference evidence="6" key="2">
    <citation type="submission" date="2020-09" db="EMBL/GenBank/DDBJ databases">
        <authorList>
            <person name="Sun Q."/>
            <person name="Sedlacek I."/>
        </authorList>
    </citation>
    <scope>NUCLEOTIDE SEQUENCE</scope>
    <source>
        <strain evidence="6">CCM 7905</strain>
    </source>
</reference>
<proteinExistence type="predicted"/>
<dbReference type="SUPFAM" id="SSF46689">
    <property type="entry name" value="Homeodomain-like"/>
    <property type="match status" value="1"/>
</dbReference>
<accession>A0A917LGB9</accession>
<evidence type="ECO:0000259" key="5">
    <source>
        <dbReference type="PROSITE" id="PS50977"/>
    </source>
</evidence>
<dbReference type="Pfam" id="PF00440">
    <property type="entry name" value="TetR_N"/>
    <property type="match status" value="1"/>
</dbReference>
<dbReference type="AlphaFoldDB" id="A0A917LGB9"/>
<feature type="DNA-binding region" description="H-T-H motif" evidence="4">
    <location>
        <begin position="11"/>
        <end position="30"/>
    </location>
</feature>
<dbReference type="PANTHER" id="PTHR30055:SF234">
    <property type="entry name" value="HTH-TYPE TRANSCRIPTIONAL REGULATOR BETI"/>
    <property type="match status" value="1"/>
</dbReference>
<evidence type="ECO:0000256" key="2">
    <source>
        <dbReference type="ARBA" id="ARBA00023125"/>
    </source>
</evidence>
<dbReference type="Pfam" id="PF21351">
    <property type="entry name" value="TetR_C_41"/>
    <property type="match status" value="1"/>
</dbReference>
<name>A0A917LGB9_9NOCA</name>
<comment type="caution">
    <text evidence="6">The sequence shown here is derived from an EMBL/GenBank/DDBJ whole genome shotgun (WGS) entry which is preliminary data.</text>
</comment>
<dbReference type="Gene3D" id="1.10.357.10">
    <property type="entry name" value="Tetracycline Repressor, domain 2"/>
    <property type="match status" value="1"/>
</dbReference>